<evidence type="ECO:0000313" key="1">
    <source>
        <dbReference type="EMBL" id="WDE03171.1"/>
    </source>
</evidence>
<dbReference type="Gene3D" id="3.30.530.20">
    <property type="match status" value="1"/>
</dbReference>
<dbReference type="KEGG" id="tvd:SG34_017335"/>
<dbReference type="CDD" id="cd07821">
    <property type="entry name" value="PYR_PYL_RCAR_like"/>
    <property type="match status" value="1"/>
</dbReference>
<dbReference type="SUPFAM" id="SSF55961">
    <property type="entry name" value="Bet v1-like"/>
    <property type="match status" value="1"/>
</dbReference>
<reference evidence="1 2" key="2">
    <citation type="journal article" date="2022" name="Mar. Drugs">
        <title>Bioassay-Guided Fractionation Leads to the Detection of Cholic Acid Generated by the Rare Thalassomonas sp.</title>
        <authorList>
            <person name="Pheiffer F."/>
            <person name="Schneider Y.K."/>
            <person name="Hansen E.H."/>
            <person name="Andersen J.H."/>
            <person name="Isaksson J."/>
            <person name="Busche T."/>
            <person name="R C."/>
            <person name="Kalinowski J."/>
            <person name="Zyl L.V."/>
            <person name="Trindade M."/>
        </authorList>
    </citation>
    <scope>NUCLEOTIDE SEQUENCE [LARGE SCALE GENOMIC DNA]</scope>
    <source>
        <strain evidence="1 2">XOM25</strain>
    </source>
</reference>
<dbReference type="RefSeq" id="WP_044837803.1">
    <property type="nucleotide sequence ID" value="NZ_CP059733.1"/>
</dbReference>
<gene>
    <name evidence="1" type="ORF">SG34_017335</name>
</gene>
<organism evidence="1 2">
    <name type="scientific">Thalassomonas viridans</name>
    <dbReference type="NCBI Taxonomy" id="137584"/>
    <lineage>
        <taxon>Bacteria</taxon>
        <taxon>Pseudomonadati</taxon>
        <taxon>Pseudomonadota</taxon>
        <taxon>Gammaproteobacteria</taxon>
        <taxon>Alteromonadales</taxon>
        <taxon>Colwelliaceae</taxon>
        <taxon>Thalassomonas</taxon>
    </lineage>
</organism>
<accession>A0AAE9YXR8</accession>
<keyword evidence="2" id="KW-1185">Reference proteome</keyword>
<evidence type="ECO:0000313" key="2">
    <source>
        <dbReference type="Proteomes" id="UP000032352"/>
    </source>
</evidence>
<sequence>MKGNGKPGIEICLYQEVSTTPEQLLEILLDHVRLGRFFKARFALVKPEDKGQLPGGKGCIRQVTIGRQQFLEEIISASASGICYQIIGPGPVSEHQGEIVFNNRSGSTLVEYKIRCKGPKWLPDFLVKYVICRDIRFALRQLAGFFQKQVAA</sequence>
<name>A0AAE9YXR8_9GAMM</name>
<dbReference type="Proteomes" id="UP000032352">
    <property type="component" value="Chromosome"/>
</dbReference>
<dbReference type="InterPro" id="IPR023393">
    <property type="entry name" value="START-like_dom_sf"/>
</dbReference>
<proteinExistence type="predicted"/>
<dbReference type="EMBL" id="CP059733">
    <property type="protein sequence ID" value="WDE03171.1"/>
    <property type="molecule type" value="Genomic_DNA"/>
</dbReference>
<dbReference type="AlphaFoldDB" id="A0AAE9YXR8"/>
<protein>
    <submittedName>
        <fullName evidence="1">SRPBCC family protein</fullName>
    </submittedName>
</protein>
<reference evidence="1 2" key="1">
    <citation type="journal article" date="2015" name="Genome Announc.">
        <title>Draft Genome Sequences of Marine Isolates of Thalassomonas viridans and Thalassomonas actiniarum.</title>
        <authorList>
            <person name="Olonade I."/>
            <person name="van Zyl L.J."/>
            <person name="Trindade M."/>
        </authorList>
    </citation>
    <scope>NUCLEOTIDE SEQUENCE [LARGE SCALE GENOMIC DNA]</scope>
    <source>
        <strain evidence="1 2">XOM25</strain>
    </source>
</reference>